<dbReference type="EMBL" id="FNBW01000012">
    <property type="protein sequence ID" value="SDG21362.1"/>
    <property type="molecule type" value="Genomic_DNA"/>
</dbReference>
<dbReference type="SUPFAM" id="SSF50486">
    <property type="entry name" value="FMT C-terminal domain-like"/>
    <property type="match status" value="1"/>
</dbReference>
<sequence>MTSADTTPLRIAFMGSPDFAVPSLRALVEAGHEVVCVHAQPPRPAGRGQKERLTPVDEAAIELGIPVRTPRSLRGPQEQAAFAALDLDLAVVAAYGLILPREILDAPRLGCVNVHASLLPRWRGAAPIQRAILAGDAETGVTIMQMDVGLDTGDMLLSRSVPITAETTGQSLHDQLSLLGAELIVPAVAALAQGALVGTPQPEEGVTYAKKLERDEGRLDFHRPAVELERLVRAFDPWPGAFFEHEGTRIKVLAAEAFDIGAISNIPGTVLDPELTISCADGAFRPTRVQRPGKGPVDVQAFLRGFQIPPGTVLTG</sequence>
<dbReference type="CDD" id="cd08704">
    <property type="entry name" value="Met_tRNA_FMT_C"/>
    <property type="match status" value="1"/>
</dbReference>
<dbReference type="GO" id="GO:0004479">
    <property type="term" value="F:methionyl-tRNA formyltransferase activity"/>
    <property type="evidence" value="ECO:0007669"/>
    <property type="project" value="UniProtKB-UniRule"/>
</dbReference>
<evidence type="ECO:0000256" key="1">
    <source>
        <dbReference type="ARBA" id="ARBA00010699"/>
    </source>
</evidence>
<dbReference type="InterPro" id="IPR001555">
    <property type="entry name" value="GART_AS"/>
</dbReference>
<dbReference type="SUPFAM" id="SSF53328">
    <property type="entry name" value="Formyltransferase"/>
    <property type="match status" value="1"/>
</dbReference>
<evidence type="ECO:0000259" key="7">
    <source>
        <dbReference type="Pfam" id="PF02911"/>
    </source>
</evidence>
<evidence type="ECO:0000256" key="2">
    <source>
        <dbReference type="ARBA" id="ARBA00012261"/>
    </source>
</evidence>
<feature type="domain" description="Formyl transferase C-terminal" evidence="7">
    <location>
        <begin position="211"/>
        <end position="306"/>
    </location>
</feature>
<keyword evidence="4 5" id="KW-0648">Protein biosynthesis</keyword>
<comment type="function">
    <text evidence="5">Attaches a formyl group to the free amino group of methionyl-tRNA(fMet). The formyl group appears to play a dual role in the initiator identity of N-formylmethionyl-tRNA by promoting its recognition by IF2 and preventing the misappropriation of this tRNA by the elongation apparatus.</text>
</comment>
<dbReference type="InterPro" id="IPR002376">
    <property type="entry name" value="Formyl_transf_N"/>
</dbReference>
<dbReference type="GO" id="GO:0005829">
    <property type="term" value="C:cytosol"/>
    <property type="evidence" value="ECO:0007669"/>
    <property type="project" value="TreeGrafter"/>
</dbReference>
<reference evidence="8 9" key="1">
    <citation type="submission" date="2016-10" db="EMBL/GenBank/DDBJ databases">
        <authorList>
            <person name="Varghese N."/>
            <person name="Submissions S."/>
        </authorList>
    </citation>
    <scope>NUCLEOTIDE SEQUENCE [LARGE SCALE GENOMIC DNA]</scope>
    <source>
        <strain evidence="8 9">DSM 18839</strain>
    </source>
</reference>
<dbReference type="InterPro" id="IPR041711">
    <property type="entry name" value="Met-tRNA-FMT_N"/>
</dbReference>
<dbReference type="InterPro" id="IPR044135">
    <property type="entry name" value="Met-tRNA-FMT_C"/>
</dbReference>
<dbReference type="NCBIfam" id="TIGR00460">
    <property type="entry name" value="fmt"/>
    <property type="match status" value="1"/>
</dbReference>
<evidence type="ECO:0000259" key="6">
    <source>
        <dbReference type="Pfam" id="PF00551"/>
    </source>
</evidence>
<evidence type="ECO:0000256" key="4">
    <source>
        <dbReference type="ARBA" id="ARBA00022917"/>
    </source>
</evidence>
<dbReference type="InterPro" id="IPR011034">
    <property type="entry name" value="Formyl_transferase-like_C_sf"/>
</dbReference>
<protein>
    <recommendedName>
        <fullName evidence="2 5">Methionyl-tRNA formyltransferase</fullName>
        <ecNumber evidence="2 5">2.1.2.9</ecNumber>
    </recommendedName>
</protein>
<dbReference type="Proteomes" id="UP000198615">
    <property type="component" value="Unassembled WGS sequence"/>
</dbReference>
<dbReference type="HAMAP" id="MF_00182">
    <property type="entry name" value="Formyl_trans"/>
    <property type="match status" value="1"/>
</dbReference>
<dbReference type="Pfam" id="PF00551">
    <property type="entry name" value="Formyl_trans_N"/>
    <property type="match status" value="1"/>
</dbReference>
<comment type="caution">
    <text evidence="8">The sequence shown here is derived from an EMBL/GenBank/DDBJ whole genome shotgun (WGS) entry which is preliminary data.</text>
</comment>
<comment type="catalytic activity">
    <reaction evidence="5">
        <text>L-methionyl-tRNA(fMet) + (6R)-10-formyltetrahydrofolate = N-formyl-L-methionyl-tRNA(fMet) + (6S)-5,6,7,8-tetrahydrofolate + H(+)</text>
        <dbReference type="Rhea" id="RHEA:24380"/>
        <dbReference type="Rhea" id="RHEA-COMP:9952"/>
        <dbReference type="Rhea" id="RHEA-COMP:9953"/>
        <dbReference type="ChEBI" id="CHEBI:15378"/>
        <dbReference type="ChEBI" id="CHEBI:57453"/>
        <dbReference type="ChEBI" id="CHEBI:78530"/>
        <dbReference type="ChEBI" id="CHEBI:78844"/>
        <dbReference type="ChEBI" id="CHEBI:195366"/>
        <dbReference type="EC" id="2.1.2.9"/>
    </reaction>
</comment>
<dbReference type="PROSITE" id="PS00373">
    <property type="entry name" value="GART"/>
    <property type="match status" value="1"/>
</dbReference>
<feature type="binding site" evidence="5">
    <location>
        <begin position="117"/>
        <end position="120"/>
    </location>
    <ligand>
        <name>(6S)-5,6,7,8-tetrahydrofolate</name>
        <dbReference type="ChEBI" id="CHEBI:57453"/>
    </ligand>
</feature>
<dbReference type="RefSeq" id="WP_093152635.1">
    <property type="nucleotide sequence ID" value="NZ_FNBW01000012.1"/>
</dbReference>
<keyword evidence="3 5" id="KW-0808">Transferase</keyword>
<accession>A0A8G2BKV8</accession>
<dbReference type="CDD" id="cd08646">
    <property type="entry name" value="FMT_core_Met-tRNA-FMT_N"/>
    <property type="match status" value="1"/>
</dbReference>
<dbReference type="InterPro" id="IPR036477">
    <property type="entry name" value="Formyl_transf_N_sf"/>
</dbReference>
<name>A0A8G2BKV8_9PROT</name>
<gene>
    <name evidence="5" type="primary">fmt</name>
    <name evidence="8" type="ORF">SAMN05660686_03694</name>
</gene>
<feature type="domain" description="Formyl transferase N-terminal" evidence="6">
    <location>
        <begin position="10"/>
        <end position="187"/>
    </location>
</feature>
<dbReference type="InterPro" id="IPR005793">
    <property type="entry name" value="Formyl_trans_C"/>
</dbReference>
<evidence type="ECO:0000313" key="8">
    <source>
        <dbReference type="EMBL" id="SDG21362.1"/>
    </source>
</evidence>
<dbReference type="EC" id="2.1.2.9" evidence="2 5"/>
<dbReference type="InterPro" id="IPR005794">
    <property type="entry name" value="Fmt"/>
</dbReference>
<dbReference type="OrthoDB" id="9802815at2"/>
<proteinExistence type="inferred from homology"/>
<dbReference type="Pfam" id="PF02911">
    <property type="entry name" value="Formyl_trans_C"/>
    <property type="match status" value="1"/>
</dbReference>
<organism evidence="8 9">
    <name type="scientific">Thalassobaculum litoreum DSM 18839</name>
    <dbReference type="NCBI Taxonomy" id="1123362"/>
    <lineage>
        <taxon>Bacteria</taxon>
        <taxon>Pseudomonadati</taxon>
        <taxon>Pseudomonadota</taxon>
        <taxon>Alphaproteobacteria</taxon>
        <taxon>Rhodospirillales</taxon>
        <taxon>Thalassobaculaceae</taxon>
        <taxon>Thalassobaculum</taxon>
    </lineage>
</organism>
<evidence type="ECO:0000313" key="9">
    <source>
        <dbReference type="Proteomes" id="UP000198615"/>
    </source>
</evidence>
<keyword evidence="9" id="KW-1185">Reference proteome</keyword>
<evidence type="ECO:0000256" key="5">
    <source>
        <dbReference type="HAMAP-Rule" id="MF_00182"/>
    </source>
</evidence>
<dbReference type="PANTHER" id="PTHR11138:SF5">
    <property type="entry name" value="METHIONYL-TRNA FORMYLTRANSFERASE, MITOCHONDRIAL"/>
    <property type="match status" value="1"/>
</dbReference>
<dbReference type="Gene3D" id="3.40.50.12230">
    <property type="match status" value="1"/>
</dbReference>
<evidence type="ECO:0000256" key="3">
    <source>
        <dbReference type="ARBA" id="ARBA00022679"/>
    </source>
</evidence>
<comment type="similarity">
    <text evidence="1 5">Belongs to the Fmt family.</text>
</comment>
<dbReference type="AlphaFoldDB" id="A0A8G2BKV8"/>
<dbReference type="PANTHER" id="PTHR11138">
    <property type="entry name" value="METHIONYL-TRNA FORMYLTRANSFERASE"/>
    <property type="match status" value="1"/>
</dbReference>